<feature type="compositionally biased region" description="Basic and acidic residues" evidence="1">
    <location>
        <begin position="214"/>
        <end position="224"/>
    </location>
</feature>
<evidence type="ECO:0000313" key="2">
    <source>
        <dbReference type="EMBL" id="CAB9505656.1"/>
    </source>
</evidence>
<feature type="compositionally biased region" description="Acidic residues" evidence="1">
    <location>
        <begin position="180"/>
        <end position="194"/>
    </location>
</feature>
<feature type="compositionally biased region" description="Low complexity" evidence="1">
    <location>
        <begin position="100"/>
        <end position="116"/>
    </location>
</feature>
<dbReference type="EMBL" id="CAICTM010000237">
    <property type="protein sequence ID" value="CAB9505656.1"/>
    <property type="molecule type" value="Genomic_DNA"/>
</dbReference>
<feature type="compositionally biased region" description="Low complexity" evidence="1">
    <location>
        <begin position="137"/>
        <end position="147"/>
    </location>
</feature>
<feature type="region of interest" description="Disordered" evidence="1">
    <location>
        <begin position="1"/>
        <end position="224"/>
    </location>
</feature>
<keyword evidence="3" id="KW-1185">Reference proteome</keyword>
<comment type="caution">
    <text evidence="2">The sequence shown here is derived from an EMBL/GenBank/DDBJ whole genome shotgun (WGS) entry which is preliminary data.</text>
</comment>
<organism evidence="2 3">
    <name type="scientific">Seminavis robusta</name>
    <dbReference type="NCBI Taxonomy" id="568900"/>
    <lineage>
        <taxon>Eukaryota</taxon>
        <taxon>Sar</taxon>
        <taxon>Stramenopiles</taxon>
        <taxon>Ochrophyta</taxon>
        <taxon>Bacillariophyta</taxon>
        <taxon>Bacillariophyceae</taxon>
        <taxon>Bacillariophycidae</taxon>
        <taxon>Naviculales</taxon>
        <taxon>Naviculaceae</taxon>
        <taxon>Seminavis</taxon>
    </lineage>
</organism>
<gene>
    <name evidence="2" type="ORF">SEMRO_238_G095710.1</name>
</gene>
<name>A0A9N8DNM5_9STRA</name>
<dbReference type="AlphaFoldDB" id="A0A9N8DNM5"/>
<proteinExistence type="predicted"/>
<evidence type="ECO:0000256" key="1">
    <source>
        <dbReference type="SAM" id="MobiDB-lite"/>
    </source>
</evidence>
<evidence type="ECO:0000313" key="3">
    <source>
        <dbReference type="Proteomes" id="UP001153069"/>
    </source>
</evidence>
<reference evidence="2" key="1">
    <citation type="submission" date="2020-06" db="EMBL/GenBank/DDBJ databases">
        <authorList>
            <consortium name="Plant Systems Biology data submission"/>
        </authorList>
    </citation>
    <scope>NUCLEOTIDE SEQUENCE</scope>
    <source>
        <strain evidence="2">D6</strain>
    </source>
</reference>
<feature type="compositionally biased region" description="Basic and acidic residues" evidence="1">
    <location>
        <begin position="27"/>
        <end position="36"/>
    </location>
</feature>
<accession>A0A9N8DNM5</accession>
<protein>
    <submittedName>
        <fullName evidence="2">Uncharacterized protein</fullName>
    </submittedName>
</protein>
<dbReference type="Proteomes" id="UP001153069">
    <property type="component" value="Unassembled WGS sequence"/>
</dbReference>
<sequence length="312" mass="35060">MTKRKGNLQSGDAVKERAKPGRHGVILRHDREDGKKHQWIVEFTNADGSKSEEPKGSRALQAIDPVQANINTNDEANEPPVVAETNEPPVVATTSDDEQPAIPATPWRRPTRRAAINHAVCPTPAVQEQEPAPARASTSSSSSVSSSRGPDFDWTTYQPPDSDNDDQSSNGGFPQPPDQLSEEEQSLQEEDEATNNEQPMPHLNDLEEDVIPGEENHVETEEEFKLQEEVYRREKAELIEEGWIVEKESARGPLDVGVRVETRSKRNYRQGTIVDRNDSKWVVHFDGYDETEDVSPQSLVQIYVPDVYERKF</sequence>